<organism evidence="2 3">
    <name type="scientific">Vitis rotundifolia</name>
    <name type="common">Muscadine grape</name>
    <dbReference type="NCBI Taxonomy" id="103349"/>
    <lineage>
        <taxon>Eukaryota</taxon>
        <taxon>Viridiplantae</taxon>
        <taxon>Streptophyta</taxon>
        <taxon>Embryophyta</taxon>
        <taxon>Tracheophyta</taxon>
        <taxon>Spermatophyta</taxon>
        <taxon>Magnoliopsida</taxon>
        <taxon>eudicotyledons</taxon>
        <taxon>Gunneridae</taxon>
        <taxon>Pentapetalae</taxon>
        <taxon>rosids</taxon>
        <taxon>Vitales</taxon>
        <taxon>Vitaceae</taxon>
        <taxon>Viteae</taxon>
        <taxon>Vitis</taxon>
    </lineage>
</organism>
<name>A0AA38ZRN4_VITRO</name>
<gene>
    <name evidence="2" type="ORF">PVL29_012045</name>
</gene>
<feature type="domain" description="Retrotransposon Copia-like N-terminal" evidence="1">
    <location>
        <begin position="11"/>
        <end position="54"/>
    </location>
</feature>
<sequence length="108" mass="12568">MEDSSNPFYLHNGDHPRLILVSHHLSRSNYNTQSRAMMMALMTKNKVGFIDGCISWFASDNLLFNAKSRYNSLVISWLLNSISKEILESIMYMGSAHEIWTNLRDRFH</sequence>
<dbReference type="EMBL" id="JARBHA010000009">
    <property type="protein sequence ID" value="KAJ9693134.1"/>
    <property type="molecule type" value="Genomic_DNA"/>
</dbReference>
<dbReference type="InterPro" id="IPR029472">
    <property type="entry name" value="Copia-like_N"/>
</dbReference>
<accession>A0AA38ZRN4</accession>
<dbReference type="PANTHER" id="PTHR37610">
    <property type="entry name" value="CCHC-TYPE DOMAIN-CONTAINING PROTEIN"/>
    <property type="match status" value="1"/>
</dbReference>
<dbReference type="AlphaFoldDB" id="A0AA38ZRN4"/>
<keyword evidence="3" id="KW-1185">Reference proteome</keyword>
<reference evidence="2 3" key="1">
    <citation type="journal article" date="2023" name="BMC Biotechnol.">
        <title>Vitis rotundifolia cv Carlos genome sequencing.</title>
        <authorList>
            <person name="Huff M."/>
            <person name="Hulse-Kemp A."/>
            <person name="Scheffler B."/>
            <person name="Youngblood R."/>
            <person name="Simpson S."/>
            <person name="Babiker E."/>
            <person name="Staton M."/>
        </authorList>
    </citation>
    <scope>NUCLEOTIDE SEQUENCE [LARGE SCALE GENOMIC DNA]</scope>
    <source>
        <tissue evidence="2">Leaf</tissue>
    </source>
</reference>
<dbReference type="Proteomes" id="UP001168098">
    <property type="component" value="Unassembled WGS sequence"/>
</dbReference>
<dbReference type="Pfam" id="PF14244">
    <property type="entry name" value="Retrotran_gag_3"/>
    <property type="match status" value="1"/>
</dbReference>
<dbReference type="PANTHER" id="PTHR37610:SF97">
    <property type="entry name" value="RETROTRANSPOSON GAG DOMAIN-CONTAINING PROTEIN"/>
    <property type="match status" value="1"/>
</dbReference>
<proteinExistence type="predicted"/>
<evidence type="ECO:0000313" key="2">
    <source>
        <dbReference type="EMBL" id="KAJ9693134.1"/>
    </source>
</evidence>
<evidence type="ECO:0000259" key="1">
    <source>
        <dbReference type="Pfam" id="PF14244"/>
    </source>
</evidence>
<comment type="caution">
    <text evidence="2">The sequence shown here is derived from an EMBL/GenBank/DDBJ whole genome shotgun (WGS) entry which is preliminary data.</text>
</comment>
<protein>
    <recommendedName>
        <fullName evidence="1">Retrotransposon Copia-like N-terminal domain-containing protein</fullName>
    </recommendedName>
</protein>
<evidence type="ECO:0000313" key="3">
    <source>
        <dbReference type="Proteomes" id="UP001168098"/>
    </source>
</evidence>